<evidence type="ECO:0000313" key="2">
    <source>
        <dbReference type="Proteomes" id="UP001163603"/>
    </source>
</evidence>
<reference evidence="2" key="1">
    <citation type="journal article" date="2023" name="G3 (Bethesda)">
        <title>Genome assembly and association tests identify interacting loci associated with vigor, precocity, and sex in interspecific pistachio rootstocks.</title>
        <authorList>
            <person name="Palmer W."/>
            <person name="Jacygrad E."/>
            <person name="Sagayaradj S."/>
            <person name="Cavanaugh K."/>
            <person name="Han R."/>
            <person name="Bertier L."/>
            <person name="Beede B."/>
            <person name="Kafkas S."/>
            <person name="Golino D."/>
            <person name="Preece J."/>
            <person name="Michelmore R."/>
        </authorList>
    </citation>
    <scope>NUCLEOTIDE SEQUENCE [LARGE SCALE GENOMIC DNA]</scope>
</reference>
<evidence type="ECO:0000313" key="1">
    <source>
        <dbReference type="EMBL" id="KAJ0037964.1"/>
    </source>
</evidence>
<accession>A0ACC0YI35</accession>
<proteinExistence type="predicted"/>
<protein>
    <submittedName>
        <fullName evidence="1">Uncharacterized protein</fullName>
    </submittedName>
</protein>
<organism evidence="1 2">
    <name type="scientific">Pistacia integerrima</name>
    <dbReference type="NCBI Taxonomy" id="434235"/>
    <lineage>
        <taxon>Eukaryota</taxon>
        <taxon>Viridiplantae</taxon>
        <taxon>Streptophyta</taxon>
        <taxon>Embryophyta</taxon>
        <taxon>Tracheophyta</taxon>
        <taxon>Spermatophyta</taxon>
        <taxon>Magnoliopsida</taxon>
        <taxon>eudicotyledons</taxon>
        <taxon>Gunneridae</taxon>
        <taxon>Pentapetalae</taxon>
        <taxon>rosids</taxon>
        <taxon>malvids</taxon>
        <taxon>Sapindales</taxon>
        <taxon>Anacardiaceae</taxon>
        <taxon>Pistacia</taxon>
    </lineage>
</organism>
<name>A0ACC0YI35_9ROSI</name>
<comment type="caution">
    <text evidence="1">The sequence shown here is derived from an EMBL/GenBank/DDBJ whole genome shotgun (WGS) entry which is preliminary data.</text>
</comment>
<gene>
    <name evidence="1" type="ORF">Pint_22531</name>
</gene>
<keyword evidence="2" id="KW-1185">Reference proteome</keyword>
<dbReference type="Proteomes" id="UP001163603">
    <property type="component" value="Chromosome 6"/>
</dbReference>
<dbReference type="EMBL" id="CM047741">
    <property type="protein sequence ID" value="KAJ0037964.1"/>
    <property type="molecule type" value="Genomic_DNA"/>
</dbReference>
<sequence>MMDSLTFGKWKEDKQPPECHGVFFPEMESLELAFWSKQDAEKKKWKESFQKVKIQGCVEVVGYIKCKEAANWEVLPEGVRLEAQTGFCWFCENPQKLLVPFEMRGYQGVYNLEKKIYEAAIRGLTLIKSRLLVRFPASGSTRSFFLRNQDLFLHKSLKRNHLWPKNHQILLWPLLVQEHSCVVFVTFLYGLLCFYCFVIF</sequence>